<keyword evidence="1" id="KW-0812">Transmembrane</keyword>
<dbReference type="Proteomes" id="UP001224122">
    <property type="component" value="Unassembled WGS sequence"/>
</dbReference>
<keyword evidence="1" id="KW-1133">Transmembrane helix</keyword>
<comment type="caution">
    <text evidence="2">The sequence shown here is derived from an EMBL/GenBank/DDBJ whole genome shotgun (WGS) entry which is preliminary data.</text>
</comment>
<organism evidence="2 3">
    <name type="scientific">Neobacillus ginsengisoli</name>
    <dbReference type="NCBI Taxonomy" id="904295"/>
    <lineage>
        <taxon>Bacteria</taxon>
        <taxon>Bacillati</taxon>
        <taxon>Bacillota</taxon>
        <taxon>Bacilli</taxon>
        <taxon>Bacillales</taxon>
        <taxon>Bacillaceae</taxon>
        <taxon>Neobacillus</taxon>
    </lineage>
</organism>
<protein>
    <submittedName>
        <fullName evidence="2">Uncharacterized protein</fullName>
    </submittedName>
</protein>
<evidence type="ECO:0000313" key="2">
    <source>
        <dbReference type="EMBL" id="MDQ0199085.1"/>
    </source>
</evidence>
<keyword evidence="3" id="KW-1185">Reference proteome</keyword>
<accession>A0ABT9XU64</accession>
<feature type="transmembrane region" description="Helical" evidence="1">
    <location>
        <begin position="12"/>
        <end position="33"/>
    </location>
</feature>
<reference evidence="2 3" key="1">
    <citation type="submission" date="2023-07" db="EMBL/GenBank/DDBJ databases">
        <title>Genomic Encyclopedia of Type Strains, Phase IV (KMG-IV): sequencing the most valuable type-strain genomes for metagenomic binning, comparative biology and taxonomic classification.</title>
        <authorList>
            <person name="Goeker M."/>
        </authorList>
    </citation>
    <scope>NUCLEOTIDE SEQUENCE [LARGE SCALE GENOMIC DNA]</scope>
    <source>
        <strain evidence="2 3">DSM 27594</strain>
    </source>
</reference>
<gene>
    <name evidence="2" type="ORF">J2S10_002243</name>
</gene>
<keyword evidence="1" id="KW-0472">Membrane</keyword>
<evidence type="ECO:0000256" key="1">
    <source>
        <dbReference type="SAM" id="Phobius"/>
    </source>
</evidence>
<dbReference type="EMBL" id="JAUSTW010000003">
    <property type="protein sequence ID" value="MDQ0199085.1"/>
    <property type="molecule type" value="Genomic_DNA"/>
</dbReference>
<sequence length="36" mass="3993">MMKNEQRQGIKLTSILYNAIIIGSVIIALTSGFRLV</sequence>
<evidence type="ECO:0000313" key="3">
    <source>
        <dbReference type="Proteomes" id="UP001224122"/>
    </source>
</evidence>
<proteinExistence type="predicted"/>
<name>A0ABT9XU64_9BACI</name>